<dbReference type="PANTHER" id="PTHR31760:SF0">
    <property type="entry name" value="S-ADENOSYL-L-METHIONINE-DEPENDENT METHYLTRANSFERASES SUPERFAMILY PROTEIN"/>
    <property type="match status" value="1"/>
</dbReference>
<evidence type="ECO:0000256" key="2">
    <source>
        <dbReference type="ARBA" id="ARBA00022552"/>
    </source>
</evidence>
<dbReference type="Gene3D" id="3.40.50.150">
    <property type="entry name" value="Vaccinia Virus protein VP39"/>
    <property type="match status" value="1"/>
</dbReference>
<keyword evidence="2 6" id="KW-0698">rRNA processing</keyword>
<comment type="similarity">
    <text evidence="6">Belongs to the methyltransferase superfamily. RNA methyltransferase RsmG family.</text>
</comment>
<keyword evidence="8" id="KW-1185">Reference proteome</keyword>
<dbReference type="CDD" id="cd02440">
    <property type="entry name" value="AdoMet_MTases"/>
    <property type="match status" value="1"/>
</dbReference>
<reference evidence="8" key="1">
    <citation type="journal article" date="2019" name="Int. J. Syst. Evol. Microbiol.">
        <title>The Global Catalogue of Microorganisms (GCM) 10K type strain sequencing project: providing services to taxonomists for standard genome sequencing and annotation.</title>
        <authorList>
            <consortium name="The Broad Institute Genomics Platform"/>
            <consortium name="The Broad Institute Genome Sequencing Center for Infectious Disease"/>
            <person name="Wu L."/>
            <person name="Ma J."/>
        </authorList>
    </citation>
    <scope>NUCLEOTIDE SEQUENCE [LARGE SCALE GENOMIC DNA]</scope>
    <source>
        <strain evidence="8">CGMCC 1.16275</strain>
    </source>
</reference>
<dbReference type="GO" id="GO:0008168">
    <property type="term" value="F:methyltransferase activity"/>
    <property type="evidence" value="ECO:0007669"/>
    <property type="project" value="UniProtKB-KW"/>
</dbReference>
<dbReference type="EC" id="2.1.1.170" evidence="6"/>
<accession>A0ABW2KT99</accession>
<gene>
    <name evidence="6 7" type="primary">rsmG</name>
    <name evidence="7" type="ORF">ACFQPS_05175</name>
</gene>
<dbReference type="PIRSF" id="PIRSF003078">
    <property type="entry name" value="GidB"/>
    <property type="match status" value="1"/>
</dbReference>
<name>A0ABW2KT99_9PROT</name>
<keyword evidence="5 6" id="KW-0949">S-adenosyl-L-methionine</keyword>
<comment type="function">
    <text evidence="6">Specifically methylates the N7 position of guanine in position 527 of 16S rRNA.</text>
</comment>
<dbReference type="GO" id="GO:0032259">
    <property type="term" value="P:methylation"/>
    <property type="evidence" value="ECO:0007669"/>
    <property type="project" value="UniProtKB-KW"/>
</dbReference>
<feature type="binding site" evidence="6">
    <location>
        <position position="76"/>
    </location>
    <ligand>
        <name>S-adenosyl-L-methionine</name>
        <dbReference type="ChEBI" id="CHEBI:59789"/>
    </ligand>
</feature>
<dbReference type="RefSeq" id="WP_377357018.1">
    <property type="nucleotide sequence ID" value="NZ_JBHTCM010000006.1"/>
</dbReference>
<sequence>MSNTRFKATDFQAAFGVSRETLDRLAAYEALLRKWNPAINLVARSTLDDVWERHFADSAQLFALLPEGTRVLVDLGSGAGFPGLVLAILGVPEVHLIESDGRKAAFLREVARVTGAPATVHAQRAEQADAPPADAVSARALADLSALLPLAVRFLRPGGVCLFPKGRTAADELTRARDSWTMRVEEFPSRTDPSGALLRLSEIAPRGMQIG</sequence>
<keyword evidence="1 6" id="KW-0963">Cytoplasm</keyword>
<dbReference type="Pfam" id="PF02527">
    <property type="entry name" value="GidB"/>
    <property type="match status" value="1"/>
</dbReference>
<dbReference type="EMBL" id="JBHTCM010000006">
    <property type="protein sequence ID" value="MFC7332546.1"/>
    <property type="molecule type" value="Genomic_DNA"/>
</dbReference>
<keyword evidence="4 6" id="KW-0808">Transferase</keyword>
<evidence type="ECO:0000256" key="4">
    <source>
        <dbReference type="ARBA" id="ARBA00022679"/>
    </source>
</evidence>
<evidence type="ECO:0000313" key="8">
    <source>
        <dbReference type="Proteomes" id="UP001596456"/>
    </source>
</evidence>
<dbReference type="NCBIfam" id="TIGR00138">
    <property type="entry name" value="rsmG_gidB"/>
    <property type="match status" value="1"/>
</dbReference>
<evidence type="ECO:0000256" key="3">
    <source>
        <dbReference type="ARBA" id="ARBA00022603"/>
    </source>
</evidence>
<dbReference type="InterPro" id="IPR003682">
    <property type="entry name" value="rRNA_ssu_MeTfrase_G"/>
</dbReference>
<organism evidence="7 8">
    <name type="scientific">Rhodocista pekingensis</name>
    <dbReference type="NCBI Taxonomy" id="201185"/>
    <lineage>
        <taxon>Bacteria</taxon>
        <taxon>Pseudomonadati</taxon>
        <taxon>Pseudomonadota</taxon>
        <taxon>Alphaproteobacteria</taxon>
        <taxon>Rhodospirillales</taxon>
        <taxon>Azospirillaceae</taxon>
        <taxon>Rhodocista</taxon>
    </lineage>
</organism>
<feature type="binding site" evidence="6">
    <location>
        <begin position="125"/>
        <end position="126"/>
    </location>
    <ligand>
        <name>S-adenosyl-L-methionine</name>
        <dbReference type="ChEBI" id="CHEBI:59789"/>
    </ligand>
</feature>
<evidence type="ECO:0000256" key="6">
    <source>
        <dbReference type="HAMAP-Rule" id="MF_00074"/>
    </source>
</evidence>
<proteinExistence type="inferred from homology"/>
<evidence type="ECO:0000256" key="1">
    <source>
        <dbReference type="ARBA" id="ARBA00022490"/>
    </source>
</evidence>
<comment type="caution">
    <text evidence="7">The sequence shown here is derived from an EMBL/GenBank/DDBJ whole genome shotgun (WGS) entry which is preliminary data.</text>
</comment>
<protein>
    <recommendedName>
        <fullName evidence="6">Ribosomal RNA small subunit methyltransferase G</fullName>
        <ecNumber evidence="6">2.1.1.170</ecNumber>
    </recommendedName>
    <alternativeName>
        <fullName evidence="6">16S rRNA 7-methylguanosine methyltransferase</fullName>
        <shortName evidence="6">16S rRNA m7G methyltransferase</shortName>
    </alternativeName>
</protein>
<dbReference type="HAMAP" id="MF_00074">
    <property type="entry name" value="16SrRNA_methyltr_G"/>
    <property type="match status" value="1"/>
</dbReference>
<feature type="binding site" evidence="6">
    <location>
        <position position="139"/>
    </location>
    <ligand>
        <name>S-adenosyl-L-methionine</name>
        <dbReference type="ChEBI" id="CHEBI:59789"/>
    </ligand>
</feature>
<dbReference type="PANTHER" id="PTHR31760">
    <property type="entry name" value="S-ADENOSYL-L-METHIONINE-DEPENDENT METHYLTRANSFERASES SUPERFAMILY PROTEIN"/>
    <property type="match status" value="1"/>
</dbReference>
<dbReference type="SUPFAM" id="SSF53335">
    <property type="entry name" value="S-adenosyl-L-methionine-dependent methyltransferases"/>
    <property type="match status" value="1"/>
</dbReference>
<evidence type="ECO:0000313" key="7">
    <source>
        <dbReference type="EMBL" id="MFC7332546.1"/>
    </source>
</evidence>
<dbReference type="InterPro" id="IPR029063">
    <property type="entry name" value="SAM-dependent_MTases_sf"/>
</dbReference>
<dbReference type="Proteomes" id="UP001596456">
    <property type="component" value="Unassembled WGS sequence"/>
</dbReference>
<comment type="catalytic activity">
    <reaction evidence="6">
        <text>guanosine(527) in 16S rRNA + S-adenosyl-L-methionine = N(7)-methylguanosine(527) in 16S rRNA + S-adenosyl-L-homocysteine</text>
        <dbReference type="Rhea" id="RHEA:42732"/>
        <dbReference type="Rhea" id="RHEA-COMP:10209"/>
        <dbReference type="Rhea" id="RHEA-COMP:10210"/>
        <dbReference type="ChEBI" id="CHEBI:57856"/>
        <dbReference type="ChEBI" id="CHEBI:59789"/>
        <dbReference type="ChEBI" id="CHEBI:74269"/>
        <dbReference type="ChEBI" id="CHEBI:74480"/>
        <dbReference type="EC" id="2.1.1.170"/>
    </reaction>
</comment>
<comment type="subcellular location">
    <subcellularLocation>
        <location evidence="6">Cytoplasm</location>
    </subcellularLocation>
</comment>
<keyword evidence="3 6" id="KW-0489">Methyltransferase</keyword>
<feature type="binding site" evidence="6">
    <location>
        <position position="81"/>
    </location>
    <ligand>
        <name>S-adenosyl-L-methionine</name>
        <dbReference type="ChEBI" id="CHEBI:59789"/>
    </ligand>
</feature>
<comment type="caution">
    <text evidence="6">Lacks conserved residue(s) required for the propagation of feature annotation.</text>
</comment>
<evidence type="ECO:0000256" key="5">
    <source>
        <dbReference type="ARBA" id="ARBA00022691"/>
    </source>
</evidence>